<evidence type="ECO:0000313" key="1">
    <source>
        <dbReference type="EMBL" id="PWA63906.1"/>
    </source>
</evidence>
<keyword evidence="2" id="KW-1185">Reference proteome</keyword>
<comment type="caution">
    <text evidence="1">The sequence shown here is derived from an EMBL/GenBank/DDBJ whole genome shotgun (WGS) entry which is preliminary data.</text>
</comment>
<dbReference type="STRING" id="35608.A0A2U1MRQ2"/>
<name>A0A2U1MRQ2_ARTAN</name>
<evidence type="ECO:0000313" key="2">
    <source>
        <dbReference type="Proteomes" id="UP000245207"/>
    </source>
</evidence>
<dbReference type="GO" id="GO:0016746">
    <property type="term" value="F:acyltransferase activity"/>
    <property type="evidence" value="ECO:0007669"/>
    <property type="project" value="UniProtKB-KW"/>
</dbReference>
<gene>
    <name evidence="1" type="ORF">CTI12_AA347390</name>
</gene>
<dbReference type="Proteomes" id="UP000245207">
    <property type="component" value="Unassembled WGS sequence"/>
</dbReference>
<proteinExistence type="predicted"/>
<sequence length="221" mass="25018">MELLEQHFHADSVTKDAQESKILQKALNCGLWTKEYFQCSVGEAIIVGEIELVVNHYLLGLPGVIIEELTHVLRGPQVKFEVYYCSYRRKLLELSEFFYKIFAKLHALEQCEIMLNKLGIVKVSTEHTAGAAQLISLTIMEECFVPMVDTRTEYVRLNYEGYYTMVLEKDGILLCVASLSLDMYPLHIPGLDILKLPFRIHDATVAKMPVDIGAKECVGAS</sequence>
<dbReference type="EMBL" id="PKPP01004531">
    <property type="protein sequence ID" value="PWA63906.1"/>
    <property type="molecule type" value="Genomic_DNA"/>
</dbReference>
<reference evidence="1 2" key="1">
    <citation type="journal article" date="2018" name="Mol. Plant">
        <title>The genome of Artemisia annua provides insight into the evolution of Asteraceae family and artemisinin biosynthesis.</title>
        <authorList>
            <person name="Shen Q."/>
            <person name="Zhang L."/>
            <person name="Liao Z."/>
            <person name="Wang S."/>
            <person name="Yan T."/>
            <person name="Shi P."/>
            <person name="Liu M."/>
            <person name="Fu X."/>
            <person name="Pan Q."/>
            <person name="Wang Y."/>
            <person name="Lv Z."/>
            <person name="Lu X."/>
            <person name="Zhang F."/>
            <person name="Jiang W."/>
            <person name="Ma Y."/>
            <person name="Chen M."/>
            <person name="Hao X."/>
            <person name="Li L."/>
            <person name="Tang Y."/>
            <person name="Lv G."/>
            <person name="Zhou Y."/>
            <person name="Sun X."/>
            <person name="Brodelius P.E."/>
            <person name="Rose J.K.C."/>
            <person name="Tang K."/>
        </authorList>
    </citation>
    <scope>NUCLEOTIDE SEQUENCE [LARGE SCALE GENOMIC DNA]</scope>
    <source>
        <strain evidence="2">cv. Huhao1</strain>
        <tissue evidence="1">Leaf</tissue>
    </source>
</reference>
<organism evidence="1 2">
    <name type="scientific">Artemisia annua</name>
    <name type="common">Sweet wormwood</name>
    <dbReference type="NCBI Taxonomy" id="35608"/>
    <lineage>
        <taxon>Eukaryota</taxon>
        <taxon>Viridiplantae</taxon>
        <taxon>Streptophyta</taxon>
        <taxon>Embryophyta</taxon>
        <taxon>Tracheophyta</taxon>
        <taxon>Spermatophyta</taxon>
        <taxon>Magnoliopsida</taxon>
        <taxon>eudicotyledons</taxon>
        <taxon>Gunneridae</taxon>
        <taxon>Pentapetalae</taxon>
        <taxon>asterids</taxon>
        <taxon>campanulids</taxon>
        <taxon>Asterales</taxon>
        <taxon>Asteraceae</taxon>
        <taxon>Asteroideae</taxon>
        <taxon>Anthemideae</taxon>
        <taxon>Artemisiinae</taxon>
        <taxon>Artemisia</taxon>
    </lineage>
</organism>
<keyword evidence="1" id="KW-0808">Transferase</keyword>
<protein>
    <submittedName>
        <fullName evidence="1">Acyl-CoA N-acyltransferase</fullName>
    </submittedName>
</protein>
<keyword evidence="1" id="KW-0012">Acyltransferase</keyword>
<accession>A0A2U1MRQ2</accession>
<dbReference type="AlphaFoldDB" id="A0A2U1MRQ2"/>